<feature type="region of interest" description="Disordered" evidence="2">
    <location>
        <begin position="1"/>
        <end position="28"/>
    </location>
</feature>
<dbReference type="AlphaFoldDB" id="A0A8H7V1R0"/>
<dbReference type="OrthoDB" id="2276649at2759"/>
<proteinExistence type="predicted"/>
<keyword evidence="4" id="KW-1185">Reference proteome</keyword>
<evidence type="ECO:0000256" key="1">
    <source>
        <dbReference type="SAM" id="Coils"/>
    </source>
</evidence>
<dbReference type="Proteomes" id="UP000603453">
    <property type="component" value="Unassembled WGS sequence"/>
</dbReference>
<evidence type="ECO:0000313" key="3">
    <source>
        <dbReference type="EMBL" id="KAG2198309.1"/>
    </source>
</evidence>
<dbReference type="EMBL" id="JAEPRD010000113">
    <property type="protein sequence ID" value="KAG2198309.1"/>
    <property type="molecule type" value="Genomic_DNA"/>
</dbReference>
<keyword evidence="1" id="KW-0175">Coiled coil</keyword>
<protein>
    <submittedName>
        <fullName evidence="3">Uncharacterized protein</fullName>
    </submittedName>
</protein>
<organism evidence="3 4">
    <name type="scientific">Mucor saturninus</name>
    <dbReference type="NCBI Taxonomy" id="64648"/>
    <lineage>
        <taxon>Eukaryota</taxon>
        <taxon>Fungi</taxon>
        <taxon>Fungi incertae sedis</taxon>
        <taxon>Mucoromycota</taxon>
        <taxon>Mucoromycotina</taxon>
        <taxon>Mucoromycetes</taxon>
        <taxon>Mucorales</taxon>
        <taxon>Mucorineae</taxon>
        <taxon>Mucoraceae</taxon>
        <taxon>Mucor</taxon>
    </lineage>
</organism>
<gene>
    <name evidence="3" type="ORF">INT47_003022</name>
</gene>
<evidence type="ECO:0000256" key="2">
    <source>
        <dbReference type="SAM" id="MobiDB-lite"/>
    </source>
</evidence>
<comment type="caution">
    <text evidence="3">The sequence shown here is derived from an EMBL/GenBank/DDBJ whole genome shotgun (WGS) entry which is preliminary data.</text>
</comment>
<name>A0A8H7V1R0_9FUNG</name>
<feature type="coiled-coil region" evidence="1">
    <location>
        <begin position="41"/>
        <end position="68"/>
    </location>
</feature>
<evidence type="ECO:0000313" key="4">
    <source>
        <dbReference type="Proteomes" id="UP000603453"/>
    </source>
</evidence>
<accession>A0A8H7V1R0</accession>
<reference evidence="3" key="1">
    <citation type="submission" date="2020-12" db="EMBL/GenBank/DDBJ databases">
        <title>Metabolic potential, ecology and presence of endohyphal bacteria is reflected in genomic diversity of Mucoromycotina.</title>
        <authorList>
            <person name="Muszewska A."/>
            <person name="Okrasinska A."/>
            <person name="Steczkiewicz K."/>
            <person name="Drgas O."/>
            <person name="Orlowska M."/>
            <person name="Perlinska-Lenart U."/>
            <person name="Aleksandrzak-Piekarczyk T."/>
            <person name="Szatraj K."/>
            <person name="Zielenkiewicz U."/>
            <person name="Pilsyk S."/>
            <person name="Malc E."/>
            <person name="Mieczkowski P."/>
            <person name="Kruszewska J.S."/>
            <person name="Biernat P."/>
            <person name="Pawlowska J."/>
        </authorList>
    </citation>
    <scope>NUCLEOTIDE SEQUENCE</scope>
    <source>
        <strain evidence="3">WA0000017839</strain>
    </source>
</reference>
<sequence>MAKNTASQKAEEIESKIDSGASELQGKVREGAKKVDEVLENEDVKRATKRAEDEVNRLKAELAEFQRKAGPKLQEAEHFLCSPTAITFYKGLVTGVALVLAYKKYAEKRF</sequence>